<dbReference type="GO" id="GO:0004527">
    <property type="term" value="F:exonuclease activity"/>
    <property type="evidence" value="ECO:0007669"/>
    <property type="project" value="UniProtKB-KW"/>
</dbReference>
<evidence type="ECO:0000313" key="11">
    <source>
        <dbReference type="Proteomes" id="UP001168821"/>
    </source>
</evidence>
<protein>
    <recommendedName>
        <fullName evidence="12">Tyrosyl-DNA phosphodiesterase</fullName>
    </recommendedName>
</protein>
<evidence type="ECO:0000256" key="6">
    <source>
        <dbReference type="ARBA" id="ARBA00022839"/>
    </source>
</evidence>
<dbReference type="GO" id="GO:0005634">
    <property type="term" value="C:nucleus"/>
    <property type="evidence" value="ECO:0007669"/>
    <property type="project" value="UniProtKB-SubCell"/>
</dbReference>
<dbReference type="GO" id="GO:0006281">
    <property type="term" value="P:DNA repair"/>
    <property type="evidence" value="ECO:0007669"/>
    <property type="project" value="UniProtKB-KW"/>
</dbReference>
<keyword evidence="4" id="KW-0227">DNA damage</keyword>
<keyword evidence="11" id="KW-1185">Reference proteome</keyword>
<feature type="binding site" evidence="9">
    <location>
        <position position="326"/>
    </location>
    <ligand>
        <name>substrate</name>
    </ligand>
</feature>
<evidence type="ECO:0000313" key="10">
    <source>
        <dbReference type="EMBL" id="KAJ3650702.1"/>
    </source>
</evidence>
<comment type="caution">
    <text evidence="10">The sequence shown here is derived from an EMBL/GenBank/DDBJ whole genome shotgun (WGS) entry which is preliminary data.</text>
</comment>
<evidence type="ECO:0008006" key="12">
    <source>
        <dbReference type="Google" id="ProtNLM"/>
    </source>
</evidence>
<evidence type="ECO:0000256" key="5">
    <source>
        <dbReference type="ARBA" id="ARBA00022801"/>
    </source>
</evidence>
<comment type="similarity">
    <text evidence="2">Belongs to the tyrosyl-DNA phosphodiesterase family.</text>
</comment>
<dbReference type="Pfam" id="PF06087">
    <property type="entry name" value="Tyr-DNA_phospho"/>
    <property type="match status" value="1"/>
</dbReference>
<evidence type="ECO:0000256" key="3">
    <source>
        <dbReference type="ARBA" id="ARBA00022722"/>
    </source>
</evidence>
<dbReference type="GO" id="GO:0017005">
    <property type="term" value="F:3'-tyrosyl-DNA phosphodiesterase activity"/>
    <property type="evidence" value="ECO:0007669"/>
    <property type="project" value="TreeGrafter"/>
</dbReference>
<comment type="subcellular location">
    <subcellularLocation>
        <location evidence="1">Nucleus</location>
    </subcellularLocation>
</comment>
<dbReference type="PANTHER" id="PTHR12415:SF0">
    <property type="entry name" value="TYROSYL-DNA PHOSPHODIESTERASE 1"/>
    <property type="match status" value="1"/>
</dbReference>
<name>A0AA38I7L5_9CUCU</name>
<evidence type="ECO:0000256" key="4">
    <source>
        <dbReference type="ARBA" id="ARBA00022763"/>
    </source>
</evidence>
<evidence type="ECO:0000256" key="8">
    <source>
        <dbReference type="ARBA" id="ARBA00023242"/>
    </source>
</evidence>
<keyword evidence="3" id="KW-0540">Nuclease</keyword>
<reference evidence="10" key="1">
    <citation type="journal article" date="2023" name="G3 (Bethesda)">
        <title>Whole genome assemblies of Zophobas morio and Tenebrio molitor.</title>
        <authorList>
            <person name="Kaur S."/>
            <person name="Stinson S.A."/>
            <person name="diCenzo G.C."/>
        </authorList>
    </citation>
    <scope>NUCLEOTIDE SEQUENCE</scope>
    <source>
        <strain evidence="10">QUZm001</strain>
    </source>
</reference>
<dbReference type="GO" id="GO:0003690">
    <property type="term" value="F:double-stranded DNA binding"/>
    <property type="evidence" value="ECO:0007669"/>
    <property type="project" value="TreeGrafter"/>
</dbReference>
<feature type="binding site" evidence="9">
    <location>
        <position position="112"/>
    </location>
    <ligand>
        <name>substrate</name>
    </ligand>
</feature>
<evidence type="ECO:0000256" key="9">
    <source>
        <dbReference type="PIRSR" id="PIRSR610347-2"/>
    </source>
</evidence>
<accession>A0AA38I7L5</accession>
<keyword evidence="8" id="KW-0539">Nucleus</keyword>
<keyword evidence="7" id="KW-0234">DNA repair</keyword>
<evidence type="ECO:0000256" key="7">
    <source>
        <dbReference type="ARBA" id="ARBA00023204"/>
    </source>
</evidence>
<dbReference type="PANTHER" id="PTHR12415">
    <property type="entry name" value="TYROSYL-DNA PHOSPHODIESTERASE 1"/>
    <property type="match status" value="1"/>
</dbReference>
<dbReference type="SUPFAM" id="SSF56024">
    <property type="entry name" value="Phospholipase D/nuclease"/>
    <property type="match status" value="2"/>
</dbReference>
<keyword evidence="5" id="KW-0378">Hydrolase</keyword>
<organism evidence="10 11">
    <name type="scientific">Zophobas morio</name>
    <dbReference type="NCBI Taxonomy" id="2755281"/>
    <lineage>
        <taxon>Eukaryota</taxon>
        <taxon>Metazoa</taxon>
        <taxon>Ecdysozoa</taxon>
        <taxon>Arthropoda</taxon>
        <taxon>Hexapoda</taxon>
        <taxon>Insecta</taxon>
        <taxon>Pterygota</taxon>
        <taxon>Neoptera</taxon>
        <taxon>Endopterygota</taxon>
        <taxon>Coleoptera</taxon>
        <taxon>Polyphaga</taxon>
        <taxon>Cucujiformia</taxon>
        <taxon>Tenebrionidae</taxon>
        <taxon>Zophobas</taxon>
    </lineage>
</organism>
<dbReference type="AlphaFoldDB" id="A0AA38I7L5"/>
<dbReference type="GO" id="GO:0003697">
    <property type="term" value="F:single-stranded DNA binding"/>
    <property type="evidence" value="ECO:0007669"/>
    <property type="project" value="TreeGrafter"/>
</dbReference>
<dbReference type="Proteomes" id="UP001168821">
    <property type="component" value="Unassembled WGS sequence"/>
</dbReference>
<sequence length="432" mass="50138">MATMIQKLHLAAPYNIFYNTIPCVPQQDNTIFFTDLLCPSLGKLKTSLQITFKVDIEWLMNQYDQKHLRSKPLTILYGEENPELEKYVADNLPNVKSHCVAVRDLHGSHRSKLAIFVYDDDSVRVVVSSANLYQDHWEHFNHCFWVSPVCRMSECARDSPTGFKSDLILFLKQYKLPVLGTWIDYVKRADFHDVRVFLVTSLPGCHPTERPWSLLQQMAILLDNYCDVPDQKDWPVVIQASCLGSYGENDRNWLESTLLVNLQSTAPFQIIYPSVANVEGGIFPKESVTGLRYLKAIHDKQKWLERYLWQWKADKLGRSGVISNCKTLCRISPCSTKVGWFLLTTANAARGGWGQRKYDGIYVRNHEIGVLFIPRFFDEDYFQVDDDSFQVFPIMFDLPLTKYEECDEPWTMENEQQPTQKCSYKLDFHELP</sequence>
<evidence type="ECO:0000256" key="1">
    <source>
        <dbReference type="ARBA" id="ARBA00004123"/>
    </source>
</evidence>
<keyword evidence="6" id="KW-0269">Exonuclease</keyword>
<dbReference type="EMBL" id="JALNTZ010000005">
    <property type="protein sequence ID" value="KAJ3650702.1"/>
    <property type="molecule type" value="Genomic_DNA"/>
</dbReference>
<dbReference type="Gene3D" id="3.30.870.10">
    <property type="entry name" value="Endonuclease Chain A"/>
    <property type="match status" value="2"/>
</dbReference>
<evidence type="ECO:0000256" key="2">
    <source>
        <dbReference type="ARBA" id="ARBA00010205"/>
    </source>
</evidence>
<gene>
    <name evidence="10" type="ORF">Zmor_016784</name>
</gene>
<dbReference type="InterPro" id="IPR010347">
    <property type="entry name" value="Tdp1"/>
</dbReference>
<proteinExistence type="inferred from homology"/>